<protein>
    <submittedName>
        <fullName evidence="2">DKNYY domain protein</fullName>
    </submittedName>
</protein>
<comment type="caution">
    <text evidence="2">The sequence shown here is derived from an EMBL/GenBank/DDBJ whole genome shotgun (WGS) entry which is preliminary data.</text>
</comment>
<evidence type="ECO:0000313" key="3">
    <source>
        <dbReference type="Proteomes" id="UP000029578"/>
    </source>
</evidence>
<dbReference type="EMBL" id="JRNS01000380">
    <property type="protein sequence ID" value="KGF47136.1"/>
    <property type="molecule type" value="Genomic_DNA"/>
</dbReference>
<dbReference type="InterPro" id="IPR027375">
    <property type="entry name" value="DKNYY"/>
</dbReference>
<organism evidence="2 3">
    <name type="scientific">Prevotella melaninogenica DNF00666</name>
    <dbReference type="NCBI Taxonomy" id="1401073"/>
    <lineage>
        <taxon>Bacteria</taxon>
        <taxon>Pseudomonadati</taxon>
        <taxon>Bacteroidota</taxon>
        <taxon>Bacteroidia</taxon>
        <taxon>Bacteroidales</taxon>
        <taxon>Prevotellaceae</taxon>
        <taxon>Prevotella</taxon>
    </lineage>
</organism>
<dbReference type="RefSeq" id="WP_052046496.1">
    <property type="nucleotide sequence ID" value="NZ_JRNS01000380.1"/>
</dbReference>
<accession>A0A096AKH2</accession>
<gene>
    <name evidence="2" type="ORF">HMPREF0661_07520</name>
</gene>
<feature type="signal peptide" evidence="1">
    <location>
        <begin position="1"/>
        <end position="27"/>
    </location>
</feature>
<name>A0A096AKH2_9BACT</name>
<evidence type="ECO:0000256" key="1">
    <source>
        <dbReference type="SAM" id="SignalP"/>
    </source>
</evidence>
<reference evidence="2 3" key="1">
    <citation type="submission" date="2014-07" db="EMBL/GenBank/DDBJ databases">
        <authorList>
            <person name="McCorrison J."/>
            <person name="Sanka R."/>
            <person name="Torralba M."/>
            <person name="Gillis M."/>
            <person name="Haft D.H."/>
            <person name="Methe B."/>
            <person name="Sutton G."/>
            <person name="Nelson K.E."/>
        </authorList>
    </citation>
    <scope>NUCLEOTIDE SEQUENCE [LARGE SCALE GENOMIC DNA]</scope>
    <source>
        <strain evidence="2 3">DNF00666</strain>
    </source>
</reference>
<keyword evidence="1" id="KW-0732">Signal</keyword>
<dbReference type="Proteomes" id="UP000029578">
    <property type="component" value="Unassembled WGS sequence"/>
</dbReference>
<dbReference type="Pfam" id="PF13644">
    <property type="entry name" value="DKNYY"/>
    <property type="match status" value="1"/>
</dbReference>
<evidence type="ECO:0000313" key="2">
    <source>
        <dbReference type="EMBL" id="KGF47136.1"/>
    </source>
</evidence>
<dbReference type="AlphaFoldDB" id="A0A096AKH2"/>
<feature type="chain" id="PRO_5001916469" evidence="1">
    <location>
        <begin position="28"/>
        <end position="196"/>
    </location>
</feature>
<proteinExistence type="predicted"/>
<sequence>MGKKNFYRQLRLSCVVLMAAFALNVSAQSSRQVRPYSFNKKGVFYGRQPVMGIDIRTFVDLGYGYAKDRYNVYFEGQILPFVDPMTFRLKVPGSVYQGGYPGDYSDDYPVNPRDGYDPYYNEGYVVTSNAVLYNGRKISASARSFKDLGWGYGKDAFDVYYMGDKVSGASSSSFKVLKDGYAEDTFDTYYRGKVVR</sequence>